<keyword evidence="1" id="KW-0732">Signal</keyword>
<evidence type="ECO:0000259" key="2">
    <source>
        <dbReference type="PROSITE" id="PS50093"/>
    </source>
</evidence>
<dbReference type="InterPro" id="IPR000601">
    <property type="entry name" value="PKD_dom"/>
</dbReference>
<evidence type="ECO:0000256" key="1">
    <source>
        <dbReference type="SAM" id="SignalP"/>
    </source>
</evidence>
<evidence type="ECO:0000313" key="4">
    <source>
        <dbReference type="Proteomes" id="UP001235712"/>
    </source>
</evidence>
<feature type="chain" id="PRO_5045566217" description="PKD domain-containing protein" evidence="1">
    <location>
        <begin position="21"/>
        <end position="277"/>
    </location>
</feature>
<comment type="caution">
    <text evidence="3">The sequence shown here is derived from an EMBL/GenBank/DDBJ whole genome shotgun (WGS) entry which is preliminary data.</text>
</comment>
<sequence>MPAAATVAAVLLLISSSSNPPVDGPGLDTALADDYAEVFGHQPGRNPVSGEPVARPVSTGPRFVRTYVPACEGNSPTRTESVNCLAAATLCAATAEPDDIGYWVFSAPVGSAEWASTGEYLCLGGVDPDEPPPVVPVLTGEDFRRLPLPASPIVMQPPNGRTLVNIPTNLYADADTVTLPTTILGQPVRVRATPLEFRWRYGDGNSLTTEDAGAPYPELRTAHVYRTSGRQKVRLATVYSGEYAVGGGPWLPVDGTATVDSPVSTLEVLTAENRLVS</sequence>
<dbReference type="PROSITE" id="PS50093">
    <property type="entry name" value="PKD"/>
    <property type="match status" value="1"/>
</dbReference>
<dbReference type="Proteomes" id="UP001235712">
    <property type="component" value="Unassembled WGS sequence"/>
</dbReference>
<reference evidence="3 4" key="1">
    <citation type="submission" date="2023-07" db="EMBL/GenBank/DDBJ databases">
        <title>Sequencing the genomes of 1000 actinobacteria strains.</title>
        <authorList>
            <person name="Klenk H.-P."/>
        </authorList>
    </citation>
    <scope>NUCLEOTIDE SEQUENCE [LARGE SCALE GENOMIC DNA]</scope>
    <source>
        <strain evidence="3 4">DSM 44388</strain>
    </source>
</reference>
<organism evidence="3 4">
    <name type="scientific">Kineosporia succinea</name>
    <dbReference type="NCBI Taxonomy" id="84632"/>
    <lineage>
        <taxon>Bacteria</taxon>
        <taxon>Bacillati</taxon>
        <taxon>Actinomycetota</taxon>
        <taxon>Actinomycetes</taxon>
        <taxon>Kineosporiales</taxon>
        <taxon>Kineosporiaceae</taxon>
        <taxon>Kineosporia</taxon>
    </lineage>
</organism>
<accession>A0ABT9P3P2</accession>
<dbReference type="EMBL" id="JAUSQZ010000001">
    <property type="protein sequence ID" value="MDP9827287.1"/>
    <property type="molecule type" value="Genomic_DNA"/>
</dbReference>
<protein>
    <recommendedName>
        <fullName evidence="2">PKD domain-containing protein</fullName>
    </recommendedName>
</protein>
<evidence type="ECO:0000313" key="3">
    <source>
        <dbReference type="EMBL" id="MDP9827287.1"/>
    </source>
</evidence>
<gene>
    <name evidence="3" type="ORF">J2S57_003036</name>
</gene>
<feature type="domain" description="PKD" evidence="2">
    <location>
        <begin position="193"/>
        <end position="235"/>
    </location>
</feature>
<proteinExistence type="predicted"/>
<name>A0ABT9P3P2_9ACTN</name>
<dbReference type="RefSeq" id="WP_307243146.1">
    <property type="nucleotide sequence ID" value="NZ_JAUSQZ010000001.1"/>
</dbReference>
<feature type="signal peptide" evidence="1">
    <location>
        <begin position="1"/>
        <end position="20"/>
    </location>
</feature>
<keyword evidence="4" id="KW-1185">Reference proteome</keyword>